<dbReference type="RefSeq" id="WP_379796887.1">
    <property type="nucleotide sequence ID" value="NZ_JBHLUJ010000005.1"/>
</dbReference>
<organism evidence="1 2">
    <name type="scientific">Kutzneria buriramensis</name>
    <dbReference type="NCBI Taxonomy" id="1045776"/>
    <lineage>
        <taxon>Bacteria</taxon>
        <taxon>Bacillati</taxon>
        <taxon>Actinomycetota</taxon>
        <taxon>Actinomycetes</taxon>
        <taxon>Pseudonocardiales</taxon>
        <taxon>Pseudonocardiaceae</taxon>
        <taxon>Kutzneria</taxon>
    </lineage>
</organism>
<accession>A0A3E0GYF4</accession>
<dbReference type="EMBL" id="QUNO01000022">
    <property type="protein sequence ID" value="REH31082.1"/>
    <property type="molecule type" value="Genomic_DNA"/>
</dbReference>
<evidence type="ECO:0000313" key="1">
    <source>
        <dbReference type="EMBL" id="REH31082.1"/>
    </source>
</evidence>
<gene>
    <name evidence="1" type="ORF">BCF44_122105</name>
</gene>
<proteinExistence type="predicted"/>
<name>A0A3E0GYF4_9PSEU</name>
<reference evidence="1 2" key="1">
    <citation type="submission" date="2018-08" db="EMBL/GenBank/DDBJ databases">
        <title>Genomic Encyclopedia of Archaeal and Bacterial Type Strains, Phase II (KMG-II): from individual species to whole genera.</title>
        <authorList>
            <person name="Goeker M."/>
        </authorList>
    </citation>
    <scope>NUCLEOTIDE SEQUENCE [LARGE SCALE GENOMIC DNA]</scope>
    <source>
        <strain evidence="1 2">DSM 45791</strain>
    </source>
</reference>
<evidence type="ECO:0000313" key="2">
    <source>
        <dbReference type="Proteomes" id="UP000256269"/>
    </source>
</evidence>
<keyword evidence="2" id="KW-1185">Reference proteome</keyword>
<protein>
    <submittedName>
        <fullName evidence="1">Uncharacterized protein</fullName>
    </submittedName>
</protein>
<sequence length="151" mass="16746">MADWHLSNQVEAVAAACGLATVELDVRRDDVHLGLHPAGQVVPRIDVRVHQWTDDEVHGDLYLCPLPSAAFVRLRQPDVTVPRYLVVWRPLTEGDRDRPMDIQRLEGRNLGVYAQLTSHPQPADPAQHTAVEVALTAVLTGTVLRNLVLSQ</sequence>
<comment type="caution">
    <text evidence="1">The sequence shown here is derived from an EMBL/GenBank/DDBJ whole genome shotgun (WGS) entry which is preliminary data.</text>
</comment>
<dbReference type="AlphaFoldDB" id="A0A3E0GYF4"/>
<dbReference type="Proteomes" id="UP000256269">
    <property type="component" value="Unassembled WGS sequence"/>
</dbReference>